<feature type="binding site" evidence="3">
    <location>
        <position position="202"/>
    </location>
    <ligand>
        <name>a divalent metal cation</name>
        <dbReference type="ChEBI" id="CHEBI:60240"/>
    </ligand>
</feature>
<evidence type="ECO:0000256" key="3">
    <source>
        <dbReference type="PIRSR" id="PIRSR605511-2"/>
    </source>
</evidence>
<feature type="domain" description="SMP-30/Gluconolactonase/LRE-like region" evidence="5">
    <location>
        <begin position="63"/>
        <end position="308"/>
    </location>
</feature>
<feature type="chain" id="PRO_5028956231" evidence="4">
    <location>
        <begin position="27"/>
        <end position="325"/>
    </location>
</feature>
<organism evidence="6 7">
    <name type="scientific">Alloacidobacterium dinghuense</name>
    <dbReference type="NCBI Taxonomy" id="2763107"/>
    <lineage>
        <taxon>Bacteria</taxon>
        <taxon>Pseudomonadati</taxon>
        <taxon>Acidobacteriota</taxon>
        <taxon>Terriglobia</taxon>
        <taxon>Terriglobales</taxon>
        <taxon>Acidobacteriaceae</taxon>
        <taxon>Alloacidobacterium</taxon>
    </lineage>
</organism>
<proteinExistence type="predicted"/>
<dbReference type="GO" id="GO:0016787">
    <property type="term" value="F:hydrolase activity"/>
    <property type="evidence" value="ECO:0007669"/>
    <property type="project" value="UniProtKB-KW"/>
</dbReference>
<dbReference type="PRINTS" id="PR01790">
    <property type="entry name" value="SMP30FAMILY"/>
</dbReference>
<accession>A0A7G8BDF7</accession>
<dbReference type="AlphaFoldDB" id="A0A7G8BDF7"/>
<dbReference type="PANTHER" id="PTHR47572">
    <property type="entry name" value="LIPOPROTEIN-RELATED"/>
    <property type="match status" value="1"/>
</dbReference>
<evidence type="ECO:0000259" key="5">
    <source>
        <dbReference type="Pfam" id="PF08450"/>
    </source>
</evidence>
<dbReference type="InterPro" id="IPR013658">
    <property type="entry name" value="SGL"/>
</dbReference>
<evidence type="ECO:0000256" key="2">
    <source>
        <dbReference type="PIRSR" id="PIRSR605511-1"/>
    </source>
</evidence>
<name>A0A7G8BDF7_9BACT</name>
<dbReference type="InterPro" id="IPR011042">
    <property type="entry name" value="6-blade_b-propeller_TolB-like"/>
</dbReference>
<feature type="active site" description="Proton donor/acceptor" evidence="2">
    <location>
        <position position="253"/>
    </location>
</feature>
<dbReference type="GO" id="GO:0046872">
    <property type="term" value="F:metal ion binding"/>
    <property type="evidence" value="ECO:0007669"/>
    <property type="project" value="UniProtKB-KW"/>
</dbReference>
<reference evidence="6 7" key="1">
    <citation type="submission" date="2020-08" db="EMBL/GenBank/DDBJ databases">
        <title>Edaphobacter telluris sp. nov. and Acidobacterium dinghuensis sp. nov., two acidobacteria isolated from forest soil.</title>
        <authorList>
            <person name="Fu J."/>
            <person name="Qiu L."/>
        </authorList>
    </citation>
    <scope>NUCLEOTIDE SEQUENCE [LARGE SCALE GENOMIC DNA]</scope>
    <source>
        <strain evidence="6">4Y35</strain>
    </source>
</reference>
<protein>
    <submittedName>
        <fullName evidence="6">SMP-30/gluconolactonase/LRE family protein</fullName>
    </submittedName>
</protein>
<feature type="binding site" evidence="3">
    <location>
        <position position="65"/>
    </location>
    <ligand>
        <name>a divalent metal cation</name>
        <dbReference type="ChEBI" id="CHEBI:60240"/>
    </ligand>
</feature>
<dbReference type="InterPro" id="IPR051262">
    <property type="entry name" value="SMP-30/CGR1_Lactonase"/>
</dbReference>
<dbReference type="KEGG" id="adin:H7849_15685"/>
<dbReference type="EMBL" id="CP060394">
    <property type="protein sequence ID" value="QNI30577.1"/>
    <property type="molecule type" value="Genomic_DNA"/>
</dbReference>
<keyword evidence="3" id="KW-0479">Metal-binding</keyword>
<dbReference type="Proteomes" id="UP000515312">
    <property type="component" value="Chromosome"/>
</dbReference>
<dbReference type="InterPro" id="IPR005511">
    <property type="entry name" value="SMP-30"/>
</dbReference>
<dbReference type="SUPFAM" id="SSF63829">
    <property type="entry name" value="Calcium-dependent phosphotriesterase"/>
    <property type="match status" value="1"/>
</dbReference>
<feature type="binding site" evidence="3">
    <location>
        <position position="253"/>
    </location>
    <ligand>
        <name>a divalent metal cation</name>
        <dbReference type="ChEBI" id="CHEBI:60240"/>
    </ligand>
</feature>
<keyword evidence="1" id="KW-0378">Hydrolase</keyword>
<sequence>MKKFANTVLILCMVLPLVVWPLSAPAQNAPSRRPFRLVANTPSFWDLMSHDARLETMATGFGFTEGPVWDKSDFVWVSDEELNKIFRVFPDGHREEMVALVDPDGSTYDHDHRLISTASALRAVIRLSQDGKSYTVLADRFEGKKFNSPNDVVLGPDGALYFTDPTLDLQKGEKQETPFQGVYRLDATGKVTLLTKDLTQPNGLAFSPDGKHLYIDDSEKKNIRVYDFHPDGTISNGRIFGSEDDGTKDGVPDGIRVDQKGNLFVVGPRGIWVWSPTGEHLGTIEVPEQPANLSWGGANNSVLYITATTSVYKLPTTTRGFVPYD</sequence>
<dbReference type="PANTHER" id="PTHR47572:SF4">
    <property type="entry name" value="LACTONASE DRP35"/>
    <property type="match status" value="1"/>
</dbReference>
<evidence type="ECO:0000256" key="1">
    <source>
        <dbReference type="ARBA" id="ARBA00022801"/>
    </source>
</evidence>
<evidence type="ECO:0000256" key="4">
    <source>
        <dbReference type="SAM" id="SignalP"/>
    </source>
</evidence>
<comment type="cofactor">
    <cofactor evidence="3">
        <name>Zn(2+)</name>
        <dbReference type="ChEBI" id="CHEBI:29105"/>
    </cofactor>
    <text evidence="3">Binds 1 divalent metal cation per subunit.</text>
</comment>
<feature type="binding site" evidence="3">
    <location>
        <position position="150"/>
    </location>
    <ligand>
        <name>substrate</name>
    </ligand>
</feature>
<feature type="binding site" evidence="3">
    <location>
        <position position="168"/>
    </location>
    <ligand>
        <name>substrate</name>
    </ligand>
</feature>
<dbReference type="Pfam" id="PF08450">
    <property type="entry name" value="SGL"/>
    <property type="match status" value="1"/>
</dbReference>
<feature type="signal peptide" evidence="4">
    <location>
        <begin position="1"/>
        <end position="26"/>
    </location>
</feature>
<dbReference type="Gene3D" id="2.120.10.30">
    <property type="entry name" value="TolB, C-terminal domain"/>
    <property type="match status" value="1"/>
</dbReference>
<keyword evidence="4" id="KW-0732">Signal</keyword>
<evidence type="ECO:0000313" key="6">
    <source>
        <dbReference type="EMBL" id="QNI30577.1"/>
    </source>
</evidence>
<gene>
    <name evidence="6" type="ORF">H7849_15685</name>
</gene>
<keyword evidence="3" id="KW-0862">Zinc</keyword>
<evidence type="ECO:0000313" key="7">
    <source>
        <dbReference type="Proteomes" id="UP000515312"/>
    </source>
</evidence>
<keyword evidence="7" id="KW-1185">Reference proteome</keyword>